<dbReference type="SUPFAM" id="SSF51735">
    <property type="entry name" value="NAD(P)-binding Rossmann-fold domains"/>
    <property type="match status" value="1"/>
</dbReference>
<dbReference type="AlphaFoldDB" id="A0A8E2EF15"/>
<dbReference type="InterPro" id="IPR020904">
    <property type="entry name" value="Sc_DH/Rdtase_CS"/>
</dbReference>
<dbReference type="Pfam" id="PF00106">
    <property type="entry name" value="adh_short"/>
    <property type="match status" value="1"/>
</dbReference>
<dbReference type="InterPro" id="IPR002347">
    <property type="entry name" value="SDR_fam"/>
</dbReference>
<evidence type="ECO:0000256" key="3">
    <source>
        <dbReference type="ARBA" id="ARBA00023002"/>
    </source>
</evidence>
<evidence type="ECO:0000313" key="5">
    <source>
        <dbReference type="Proteomes" id="UP000250266"/>
    </source>
</evidence>
<dbReference type="Gene3D" id="3.40.50.720">
    <property type="entry name" value="NAD(P)-binding Rossmann-like Domain"/>
    <property type="match status" value="1"/>
</dbReference>
<accession>A0A8E2EF15</accession>
<sequence>MSSQKVALITGGGSGMGLHLTKYLAENGWHVSILDIDEKNGKAAAAETKGIFNKANVASYDDMAKAYENTWQTYGHIDFVFANAGILEAADFYKQQETLPPPPPNFLTMDVNLHGAINAVYLGMHYMRRNPLKGGVVVVTGSAAGIYANSAMPLYGSAKHGVVGLVRGAGRRLAKEGIRINTILPGPVDTNILASSAVPLFAEGKGNPFGPEVYTTPQNIIDAVMGLVNDPEAAAKVLEVSRWNVYERAQPEFSDDNMRIVLTGTVY</sequence>
<dbReference type="PROSITE" id="PS00061">
    <property type="entry name" value="ADH_SHORT"/>
    <property type="match status" value="1"/>
</dbReference>
<name>A0A8E2EF15_9PEZI</name>
<dbReference type="EMBL" id="KV744883">
    <property type="protein sequence ID" value="OCK82590.1"/>
    <property type="molecule type" value="Genomic_DNA"/>
</dbReference>
<keyword evidence="3" id="KW-0560">Oxidoreductase</keyword>
<dbReference type="PRINTS" id="PR00081">
    <property type="entry name" value="GDHRDH"/>
</dbReference>
<organism evidence="4 5">
    <name type="scientific">Lepidopterella palustris CBS 459.81</name>
    <dbReference type="NCBI Taxonomy" id="1314670"/>
    <lineage>
        <taxon>Eukaryota</taxon>
        <taxon>Fungi</taxon>
        <taxon>Dikarya</taxon>
        <taxon>Ascomycota</taxon>
        <taxon>Pezizomycotina</taxon>
        <taxon>Dothideomycetes</taxon>
        <taxon>Pleosporomycetidae</taxon>
        <taxon>Mytilinidiales</taxon>
        <taxon>Argynnaceae</taxon>
        <taxon>Lepidopterella</taxon>
    </lineage>
</organism>
<comment type="similarity">
    <text evidence="1">Belongs to the short-chain dehydrogenases/reductases (SDR) family.</text>
</comment>
<gene>
    <name evidence="4" type="ORF">K432DRAFT_292908</name>
</gene>
<dbReference type="PANTHER" id="PTHR44229">
    <property type="entry name" value="15-HYDROXYPROSTAGLANDIN DEHYDROGENASE [NAD(+)]"/>
    <property type="match status" value="1"/>
</dbReference>
<dbReference type="OrthoDB" id="37659at2759"/>
<dbReference type="PANTHER" id="PTHR44229:SF4">
    <property type="entry name" value="15-HYDROXYPROSTAGLANDIN DEHYDROGENASE [NAD(+)]"/>
    <property type="match status" value="1"/>
</dbReference>
<dbReference type="Proteomes" id="UP000250266">
    <property type="component" value="Unassembled WGS sequence"/>
</dbReference>
<dbReference type="GO" id="GO:0016616">
    <property type="term" value="F:oxidoreductase activity, acting on the CH-OH group of donors, NAD or NADP as acceptor"/>
    <property type="evidence" value="ECO:0007669"/>
    <property type="project" value="TreeGrafter"/>
</dbReference>
<reference evidence="4 5" key="1">
    <citation type="journal article" date="2016" name="Nat. Commun.">
        <title>Ectomycorrhizal ecology is imprinted in the genome of the dominant symbiotic fungus Cenococcum geophilum.</title>
        <authorList>
            <consortium name="DOE Joint Genome Institute"/>
            <person name="Peter M."/>
            <person name="Kohler A."/>
            <person name="Ohm R.A."/>
            <person name="Kuo A."/>
            <person name="Krutzmann J."/>
            <person name="Morin E."/>
            <person name="Arend M."/>
            <person name="Barry K.W."/>
            <person name="Binder M."/>
            <person name="Choi C."/>
            <person name="Clum A."/>
            <person name="Copeland A."/>
            <person name="Grisel N."/>
            <person name="Haridas S."/>
            <person name="Kipfer T."/>
            <person name="LaButti K."/>
            <person name="Lindquist E."/>
            <person name="Lipzen A."/>
            <person name="Maire R."/>
            <person name="Meier B."/>
            <person name="Mihaltcheva S."/>
            <person name="Molinier V."/>
            <person name="Murat C."/>
            <person name="Poggeler S."/>
            <person name="Quandt C.A."/>
            <person name="Sperisen C."/>
            <person name="Tritt A."/>
            <person name="Tisserant E."/>
            <person name="Crous P.W."/>
            <person name="Henrissat B."/>
            <person name="Nehls U."/>
            <person name="Egli S."/>
            <person name="Spatafora J.W."/>
            <person name="Grigoriev I.V."/>
            <person name="Martin F.M."/>
        </authorList>
    </citation>
    <scope>NUCLEOTIDE SEQUENCE [LARGE SCALE GENOMIC DNA]</scope>
    <source>
        <strain evidence="4 5">CBS 459.81</strain>
    </source>
</reference>
<evidence type="ECO:0000256" key="1">
    <source>
        <dbReference type="ARBA" id="ARBA00006484"/>
    </source>
</evidence>
<keyword evidence="2" id="KW-0521">NADP</keyword>
<dbReference type="InterPro" id="IPR036291">
    <property type="entry name" value="NAD(P)-bd_dom_sf"/>
</dbReference>
<protein>
    <submittedName>
        <fullName evidence="4">NAD(P)-binding protein</fullName>
    </submittedName>
</protein>
<evidence type="ECO:0000256" key="2">
    <source>
        <dbReference type="ARBA" id="ARBA00022857"/>
    </source>
</evidence>
<dbReference type="GO" id="GO:0005737">
    <property type="term" value="C:cytoplasm"/>
    <property type="evidence" value="ECO:0007669"/>
    <property type="project" value="TreeGrafter"/>
</dbReference>
<evidence type="ECO:0000313" key="4">
    <source>
        <dbReference type="EMBL" id="OCK82590.1"/>
    </source>
</evidence>
<keyword evidence="5" id="KW-1185">Reference proteome</keyword>
<proteinExistence type="inferred from homology"/>